<organism evidence="1 2">
    <name type="scientific">Pseudomonas fluorescens</name>
    <dbReference type="NCBI Taxonomy" id="294"/>
    <lineage>
        <taxon>Bacteria</taxon>
        <taxon>Pseudomonadati</taxon>
        <taxon>Pseudomonadota</taxon>
        <taxon>Gammaproteobacteria</taxon>
        <taxon>Pseudomonadales</taxon>
        <taxon>Pseudomonadaceae</taxon>
        <taxon>Pseudomonas</taxon>
    </lineage>
</organism>
<protein>
    <recommendedName>
        <fullName evidence="3">TolB amino-terminal domain-containing protein</fullName>
    </recommendedName>
</protein>
<accession>A0A5E6XHG6</accession>
<dbReference type="AlphaFoldDB" id="A0A5E6XHG6"/>
<proteinExistence type="predicted"/>
<sequence>MARPSDQRNFSTTGWQLLRWDLSALESFMAIEIASDWRQPARRQAVVIKRIGGPSAGIVPQPLAREEVERVLAQLLASPLFAKSRRLGSLLSFLVEHDLQSPGVPLTEHAIGLAVFRRDPMVYCTGDDPVVRVQVGRLRRKLAEHYVTTGLQDPIRLSIPAGCYRLACQRLRPKGIAMRHPVLQIQPFTCITLDGDDFTRGLCEELGCRLFESFEQTRSGANHVLMRVPRNTTKATELVRGGRGNYSLEGSVRVEPARVRATLRLIDVAQGRIRWSEQFDRKRPYGIATQQDLAESICRSLTGYFSQGGSDDS</sequence>
<reference evidence="1 2" key="1">
    <citation type="submission" date="2019-09" db="EMBL/GenBank/DDBJ databases">
        <authorList>
            <person name="Chandra G."/>
            <person name="Truman W A."/>
        </authorList>
    </citation>
    <scope>NUCLEOTIDE SEQUENCE [LARGE SCALE GENOMIC DNA]</scope>
    <source>
        <strain evidence="1">PS862</strain>
    </source>
</reference>
<dbReference type="EMBL" id="CABVII010000013">
    <property type="protein sequence ID" value="VVP06247.1"/>
    <property type="molecule type" value="Genomic_DNA"/>
</dbReference>
<gene>
    <name evidence="1" type="ORF">PS862_03113</name>
</gene>
<evidence type="ECO:0008006" key="3">
    <source>
        <dbReference type="Google" id="ProtNLM"/>
    </source>
</evidence>
<evidence type="ECO:0000313" key="1">
    <source>
        <dbReference type="EMBL" id="VVP06247.1"/>
    </source>
</evidence>
<dbReference type="Proteomes" id="UP000385207">
    <property type="component" value="Unassembled WGS sequence"/>
</dbReference>
<evidence type="ECO:0000313" key="2">
    <source>
        <dbReference type="Proteomes" id="UP000385207"/>
    </source>
</evidence>
<name>A0A5E6XHG6_PSEFL</name>